<gene>
    <name evidence="3" type="ORF">QLQ12_06575</name>
</gene>
<dbReference type="InterPro" id="IPR011009">
    <property type="entry name" value="Kinase-like_dom_sf"/>
</dbReference>
<comment type="caution">
    <text evidence="3">The sequence shown here is derived from an EMBL/GenBank/DDBJ whole genome shotgun (WGS) entry which is preliminary data.</text>
</comment>
<keyword evidence="4" id="KW-1185">Reference proteome</keyword>
<dbReference type="SUPFAM" id="SSF56112">
    <property type="entry name" value="Protein kinase-like (PK-like)"/>
    <property type="match status" value="1"/>
</dbReference>
<evidence type="ECO:0000256" key="1">
    <source>
        <dbReference type="SAM" id="MobiDB-lite"/>
    </source>
</evidence>
<accession>A0ABT6WEV4</accession>
<reference evidence="3 4" key="1">
    <citation type="submission" date="2023-05" db="EMBL/GenBank/DDBJ databases">
        <title>Actinoplanes sp. NEAU-A12 genome sequencing.</title>
        <authorList>
            <person name="Wang Z.-S."/>
        </authorList>
    </citation>
    <scope>NUCLEOTIDE SEQUENCE [LARGE SCALE GENOMIC DNA]</scope>
    <source>
        <strain evidence="3 4">NEAU-A12</strain>
    </source>
</reference>
<organism evidence="3 4">
    <name type="scientific">Actinoplanes sandaracinus</name>
    <dbReference type="NCBI Taxonomy" id="3045177"/>
    <lineage>
        <taxon>Bacteria</taxon>
        <taxon>Bacillati</taxon>
        <taxon>Actinomycetota</taxon>
        <taxon>Actinomycetes</taxon>
        <taxon>Micromonosporales</taxon>
        <taxon>Micromonosporaceae</taxon>
        <taxon>Actinoplanes</taxon>
    </lineage>
</organism>
<dbReference type="InterPro" id="IPR002575">
    <property type="entry name" value="Aminoglycoside_PTrfase"/>
</dbReference>
<name>A0ABT6WEV4_9ACTN</name>
<sequence length="376" mass="40624">MRPITLPDIPYDATAVRPDWSDLPESVRQAINERLGSPVTAARSAGGGFTRAFAAVLETAAPETPAPDAPAPRTTHPRTAGPATAGRGATGREAARPASDSGNRVFVKAAPLNDPVSQWYAREAAITEALPPEVTAARPLWTMTESGWFVLCLDAIDGRVPALPWSQADLDATLRTWSSAATALAHPSPRLLEIGLPTLSEIVRDEMSWWSLIAKRREPMPEPARGTIAPQRLAELAKLERALPESVAGDTMSHGDLRVDNVLMDRNGRAWLCDWTWPCLGAPWFDTVTLLVSAYASGLDTDTVLRAWGAPDDGVDGALAALSGYWLVRAGDGPSSASPHSRQHQRFSGEQALAWLAERRGWNTGGEAPRKRAWWR</sequence>
<dbReference type="EMBL" id="JASCTH010000003">
    <property type="protein sequence ID" value="MDI6098266.1"/>
    <property type="molecule type" value="Genomic_DNA"/>
</dbReference>
<evidence type="ECO:0000313" key="4">
    <source>
        <dbReference type="Proteomes" id="UP001241758"/>
    </source>
</evidence>
<dbReference type="RefSeq" id="WP_282757826.1">
    <property type="nucleotide sequence ID" value="NZ_JASCTH010000003.1"/>
</dbReference>
<proteinExistence type="predicted"/>
<feature type="domain" description="Aminoglycoside phosphotransferase" evidence="2">
    <location>
        <begin position="104"/>
        <end position="309"/>
    </location>
</feature>
<evidence type="ECO:0000259" key="2">
    <source>
        <dbReference type="Pfam" id="PF01636"/>
    </source>
</evidence>
<evidence type="ECO:0000313" key="3">
    <source>
        <dbReference type="EMBL" id="MDI6098266.1"/>
    </source>
</evidence>
<dbReference type="Proteomes" id="UP001241758">
    <property type="component" value="Unassembled WGS sequence"/>
</dbReference>
<dbReference type="Gene3D" id="3.90.1200.10">
    <property type="match status" value="1"/>
</dbReference>
<dbReference type="Pfam" id="PF01636">
    <property type="entry name" value="APH"/>
    <property type="match status" value="1"/>
</dbReference>
<protein>
    <submittedName>
        <fullName evidence="3">Phosphotransferase</fullName>
    </submittedName>
</protein>
<feature type="region of interest" description="Disordered" evidence="1">
    <location>
        <begin position="63"/>
        <end position="102"/>
    </location>
</feature>
<feature type="compositionally biased region" description="Low complexity" evidence="1">
    <location>
        <begin position="71"/>
        <end position="87"/>
    </location>
</feature>